<dbReference type="FunFam" id="2.60.40.10:FF:001023">
    <property type="entry name" value="usherin"/>
    <property type="match status" value="1"/>
</dbReference>
<keyword evidence="11 24" id="KW-0472">Membrane</keyword>
<dbReference type="SMART" id="SM00136">
    <property type="entry name" value="LamNT"/>
    <property type="match status" value="1"/>
</dbReference>
<keyword evidence="7" id="KW-0732">Signal</keyword>
<dbReference type="GO" id="GO:0007605">
    <property type="term" value="P:sensory perception of sound"/>
    <property type="evidence" value="ECO:0007669"/>
    <property type="project" value="UniProtKB-KW"/>
</dbReference>
<feature type="disulfide bond" evidence="22">
    <location>
        <begin position="935"/>
        <end position="949"/>
    </location>
</feature>
<dbReference type="GO" id="GO:0005576">
    <property type="term" value="C:extracellular region"/>
    <property type="evidence" value="ECO:0007669"/>
    <property type="project" value="UniProtKB-SubCell"/>
</dbReference>
<evidence type="ECO:0000256" key="3">
    <source>
        <dbReference type="ARBA" id="ARBA00022475"/>
    </source>
</evidence>
<feature type="domain" description="Laminin EGF-like" evidence="26">
    <location>
        <begin position="901"/>
        <end position="951"/>
    </location>
</feature>
<evidence type="ECO:0000256" key="10">
    <source>
        <dbReference type="ARBA" id="ARBA00022989"/>
    </source>
</evidence>
<sequence length="5197" mass="572738">MNCWALSLRCRVLFHAIETLILTYYDSFVLVSSQGHFPRLENVGAFKNVSVVPTQATCGLPDRSTFCHSSVAVESIMSCTQRFCVQECPYRSLPSSYKLLLPEGLGTCVTEDNKDLHPGSFSNASSFIFHNHKDCFSTPRLLRLTASFTLTVWLKPEQEGVMCVIEKAIDGQTVFKLTISEKETMFYYRTVNGLQPPIKVMTLGRILVKKWIHLSVQVHHSRISFFLNGWEDDSTPFDSRILVGPVADGNADGTLQIGQSFTGLEQFVGRMQDFRFYPVALSNRDILEVFSGKFPHLHTQSECRCPGSHPRVHPLIQRYCIPNGADDTTNDRVLRLDAEAHPLYYINDDDIGTTWISSVFANTVGLDRGVSITIDLQNGQYQVFYIVLQFFSPHPEAIRIERKKRDDLKWEDWQYFAKNCSIFGMHNNGSLEKPDSVNCLQLPRFTPYSRGNLTFSVLTPEPNHRPGYNDFYNTPSLQEFVKATQVRIHLRGQYHTNESWVNFRHRYYGVNEITVSGRCNCHGHADNCDTTMEPYRCLCVKESYTEGNNCDHCLPLYNDKPFRPGDQVHAYNCKPCQCYGHAESCHYDLAIDPFPQEYYRGSGGVCDNCQHNTAGRNCELCKDFHYRQAGADLSAIDVCKPCDCYATGTKNKSLLCDNIGGQCNCKRHVSGRQCNQCQEGFYNLQQSNPDGCSPCNCNTSGTVDGDITCHQNSGQCKCKANVIGLRCDNCNFGFKALRYSNEDGCEPCWCNSHGSVNQFCNPLTGQCNCKEQVKGLHCDTCVDNFYGLDVTGCKACECNIAGSFSGTVCNAKTGQCACKPNIGGRRCNRCLDGYHKVQDKHSFVCLPCDCDKAGTVNGSLLCDKSTGQCPCKAGVTGLQCNQCMLHTYNLSMSNLLGCQHCDCDALGTLAGTVCDHLSGQCVCLPHRQGRRCNECKPGFYFSPSSVTGCLPCLCHVAGSVSQVCDTLTGQCTCQDASVTGQTCERCKEHYFGFDSVTGRCQHCNCHPAGAISATCHLVTGQCVCKQFVTGLKCDNCAPDASNLDVHNLFGCSKTPLQQPPPTGEVLNSSVISLSWNSPDSPNSNRLTYLLYRDEAEIYVVEDYYPYSIQTFIDTTLSPYTFYSYYIQASNIHGSTRSASVTYRTKSGTPTGNLNLTPVFPVSHHSVLLYWTAPSNDSGPIEKYILTCTGLVDLQPCGQYEGLKTSAIIWNLMPFTKYVFSVQACTSGGCLKGQPVTVITAQAPPEGLLPPVIKTISSTELSVEWSPPAKPNGIIIRYELYMRKSFENFITPEIRVFQSSGWLSPQPVLESANENALAPPQTSTTVTDLEPFTKYEFYVLAVNMAGSTSSDWISGRTAEAAPVFMPAPSVFPLSPYSLNVSWEKPEDNISRGEVIGYSISLMTEQRFLPPFSQVVLHIAEAYELSYVATGLKPYRTYNFTITLCNQIGCITSDPGMGQTLAAAPRKLAAPHVEGINSTMVKITWSEPEELNGPSPIYQVERMDSSLATMSAEVTKGIRFPGNGYYRFPRTGHSTPGIKVKFKTQEPDGLIFFSASPGNQEEYIALQLRSGRPYFLFDPQGSAVAVTPANDGGKEYNDNSWHQIIATRIQALGNITVDGQYTGSSLAASGSTIIGENTGVFVGGIPQGYSIVRRDTIIQKGFVGCLSDFFLKKMHTPYENWESLDWQDAEEQNNVYHIWEGCPTVLSEGAHFLGKGFLELHSDVFSGGQEFEISFKFRTDQLNGLLLFVYNKDGPDYLAIELKSGILNVLLKTGTVFTQVDLWLGLSYCDGKWKKVTVNKEGSVVSASMDELREQTLEPHVQQLKVNSPVYIGGIPPEIQSFYKELGPEQGFGGCMKDVKFTRGAVVNLASVSSSAVRVNLDGCLSTDSAVNCRGNDSILVYRGKEQSVYENGLQPFTEYLYRVVASNEGGSVSSVWTHVRTRESVPQNVPTPSRVHSINGYSIEVTWDKPAGVIGVIEKYILKAYEEDGPNVPITSAELADTTMLTGILTGLHPFTNYAVTLTACTLAGCTESLHALNISTPQEAPEDVQPATAISFPTFLLMSWSPPKTPNGIITQYILYMNGVPIYFGNGTQYVVKDLAVFTPHQFLLSACTLAGCTNSSQVTLFTAQLPPSHVDAPVLTVLDSRTIYVQWNEPIEVNGILDRYILYIANNEQNFTKWNVIYNSTELFLDFTIQQLFPGTEYLVKLAACTGGGCSISEASTAVTDESTPEGVPAPKAQSYSSDSFNISWAKPEYPNGIITSYGLYMDGVLIQNSSQLNCYAYGLAPWSLHSFRVQACTAKGCALGPLVKARTMEAAPEGTVDMFATVDGSKEVQIKWLAPSKPQGQLTYTVFVTGLFYADQADSNYSVVNGTWILHSSNESNVWVPIKGLIPFSNYTVQVNASNSQGSLISDAITIVMPPGAPDGVMPPRLSSATPTSLQVVWSTPVRNNAPGTPSYRLQMRRRHSAGDILELLSSPTASLQHSVRDLQPYTEYEMRVVASNGYGNAYSDWTSMTTAEDKPGPLDPPLVLNVTSRAANITWQHPLKKNGIITHYNIYQNGQLHATVLGNRSNCTVEDLHPYTLYVFQVEGCTSKGCSLSPKTPSIHTLPDAPEGIHAPELYSDTPTSVVISWQPPAYPNGLVENLTIERRVKGTEQISTVVTLPLSQSMSYIDQSTALSPWQKFEYRILMNTLHGGMNSSAWSEVTTRPSRPAGVQPPDAEVLGPHSVKVSWKPPLIQNGEILNYEIRMPDPRIVIAVNTSSMLSHVVTNLIPYTNYSVTLIACTGGDGFLGGCTESLPTSVTTPSTVPQGISPLSVTPISESFIALSWQPPLRPNGPHLRYELLRRKIQQPLASNPPEDLNLWHNIYSGTQWFYEDKGLSRYTTYEYKLIVHNEVGYTSSEEVIATTLAGLPEKGSIIIARAVNHTAVEVEWSKPTLQDLQGDVMYYILFLNSTADRRSLRIQANENYTVIGDLQPNTEYQIFFQVFNGAHSINSEVVRVTTSDGEPEGMFPPEVVIINSTAVRVIWTSPSNPNGVVTEYSIYVNNKQYKTGMNEPGSFLLADLSPFTVYNIQIEACTVYACVKSNGTQITTVEDEPKQLAAPIIHVIGSRSLQINWVSPGQPNGIILGYDLLRTALKRCAPAAGSSKSNRMCIPLECKKHENICGEECYHPELKVCCNGILHDNKPGFQCCEDKYIPFILNSPGVCCGGQIHAVQPKHQCCGGYYTRVLVGEVCCPNEEQNRVSVGIGDSCCQGMPYSTSGNQICCGGSLHDSFNQQCCGGEVVSTALVCCGDEEKGTAHRPLTGMFCCGQEYVNVSDTICCSGSSGESLAHVRKNDQVPVKCCETELIPKSEECCNGVGYNPLKYVCSDKISAGMMMKANILCPLSMEKTAHCGKCDFDPRENICAWIKSSRSATEKEIKEGVCPAEEETVYTGSQNHYSFTDLNLEPFITYEYRVAAWNSYGRGFSEISRAVTKQDVPQRVSPPKWAKVDNREDMILLNWEEPLQPNGLIIHYIILRDGIERFRGTETSFRDTSGIQPYQEYSYQLRACTVAGCTDSSKVVAVTVQGVPESVQPPDVSALNSTALYLSWTAPKKPNGIIREYQISQVGKGLIYTDTGSKMQHTVSGLQPYTNYSFKLTACTSAGCASSQPLSGQTLQSAPHGVWPKPHHIIVSSTEVEIYWTEPKKPNGLITQYQLFRDGEQIFLGGSRDLNFTDVNLQPNSRYVYQLEASTWGGSNTSDKYVIQTPVGTPEKIHVPYNVTVIDAYSMFLAWDTPGKNIFLCSAFTPLEYNILLNASSPALLVKPAGQEHFAFVDGLDPYTLYEIRLQACQNGGCGVGGRTYSRTAEAPPSGLSPPIVKAMGSALIEVKWAPPKTPNGIITNYFIHRRPVGSQEELLLFIWTEGALKFVDASDALQPFTLYEYRIRAQNAVGSVDSLWASTRTLEASPWGMGAPEAQATSPYSVRLNWTQPVSPNGVISLYRVVYQEKHSDPTLSIPAVTALTVMGTKHQAHLFGLKPFTTYHIHVIAVNNAGQVSSPWTSVRTLEASPSGLSNFTVEKKENGRALLLKWSEPSKPNGVIKTYNIFSDDNLEYSGLSRQFLFRRLEPYTMYTLVLEACNAAGCTRSLPQPIRTDEAPPVSQMAPVIQAVNATNIELSWLEPINPNGKIIRYEVIHRCTKENAAGYRATMEDEKIVFTEYNTESNAFVYNDKGLQPWTRYEYKIRTWNAAGYTDSSWTVARTSQTAPKGLSAPRLSLASDNPHKVLISWAAPAQPNGILQSYRLLKNDALYPFSFDAATFNYTDEDLLPYSLYSYAIVACTMGGCSTSEPAVIRTLEAAPAVVDPPSLQAVSATQVNASWAPPQIQNGDITKYILKINNEEYYPGKNLQMLVSNLQPYTQYDFALVACTAGGCTSSIFQSVMTMEAPPLNMEAPRLLVMGSESIEITWKSPANPNGKITSYELRRDGVLIYSGLETRYLDFTLTPGMEYSYTVTANNSQGSVTSPSAQIKTNPSAPSGMLPPRLQAWSSKEILVAWDPPIKVNGDIRNYTVSIHKPAETRKRRVDFDASHTSFVRRSYIVAGLEPYSRYEVQLQACTELGCASSEWASVQTLEAPPAAQPAPLIEIQTRTGGFQPASSVLWTGPQQPNGKILYYELYRRRASQAHVNLELVLVYNGTSAFFRDDQLMPYTEYEYQVWSVNSAGRTPSGWSRCRTGPAPPEGLGAPLFHMVASTVAVVNINPPLKPNGVVSIYRLFSNDTRGNEVVLSEGTATQQTIHGLKPFTTYSIGVEACTCFNCCSKGPMAQITTQPAPPSEQPPPQIRTVTSRNASFQWSAPQSPNGIVTSYELHVYMACPLNLQPAVKACSPGPTEVKYTGNGQSANVSNLEPYTTYNLRVVSYNSVGSSASEWVGFTTEKEPPRYMAPFSVLSNLSTIHIDWSRTFVLNGRLKEYALTESGQRIYSGFDTELYLPRTSDKTFLFQVTCITDEGSAMTPVIKYSAGDGLGLILTTPGEKDKAESKSAKFYNELWFAVLMVVLGLIILAILLSLILQRKVHKQPYARDRPPLVPLQKRTSPMSVYSTGETHPGLEDTKIPGAGSPTSNRGVHNASRARRPSQSQLSRTYSQASLHRSVSQLLDIYDKKPLVDDSPWDAIIRNHRTGGRGLYADEEDLVNVIKGFSTVTKEHTTFTDTHL</sequence>
<feature type="disulfide bond" evidence="22">
    <location>
        <begin position="718"/>
        <end position="727"/>
    </location>
</feature>
<keyword evidence="13" id="KW-0325">Glycoprotein</keyword>
<dbReference type="FunFam" id="2.60.40.10:FF:001255">
    <property type="entry name" value="usherin"/>
    <property type="match status" value="1"/>
</dbReference>
<feature type="domain" description="Fibronectin type-III" evidence="27">
    <location>
        <begin position="3485"/>
        <end position="3572"/>
    </location>
</feature>
<feature type="domain" description="Laminin G" evidence="25">
    <location>
        <begin position="1513"/>
        <end position="1700"/>
    </location>
</feature>
<dbReference type="GO" id="GO:0032391">
    <property type="term" value="C:photoreceptor connecting cilium"/>
    <property type="evidence" value="ECO:0007669"/>
    <property type="project" value="UniProtKB-ARBA"/>
</dbReference>
<dbReference type="CDD" id="cd00055">
    <property type="entry name" value="EGF_Lam"/>
    <property type="match status" value="10"/>
</dbReference>
<name>A0A8B9U786_9AVES</name>
<dbReference type="FunFam" id="2.60.40.10:FF:001945">
    <property type="entry name" value="Usherin"/>
    <property type="match status" value="1"/>
</dbReference>
<dbReference type="FunFam" id="2.60.40.10:FF:001085">
    <property type="entry name" value="Usherin"/>
    <property type="match status" value="1"/>
</dbReference>
<dbReference type="GO" id="GO:0001917">
    <property type="term" value="C:photoreceptor inner segment"/>
    <property type="evidence" value="ECO:0007669"/>
    <property type="project" value="UniProtKB-SubCell"/>
</dbReference>
<feature type="domain" description="Laminin EGF-like" evidence="26">
    <location>
        <begin position="695"/>
        <end position="747"/>
    </location>
</feature>
<dbReference type="GO" id="GO:0007601">
    <property type="term" value="P:visual perception"/>
    <property type="evidence" value="ECO:0007669"/>
    <property type="project" value="UniProtKB-KW"/>
</dbReference>
<dbReference type="GO" id="GO:0005518">
    <property type="term" value="F:collagen binding"/>
    <property type="evidence" value="ECO:0007669"/>
    <property type="project" value="UniProtKB-ARBA"/>
</dbReference>
<dbReference type="FunFam" id="2.10.25.10:FF:000090">
    <property type="entry name" value="laminin subunit alpha"/>
    <property type="match status" value="3"/>
</dbReference>
<comment type="caution">
    <text evidence="22">Lacks conserved residue(s) required for the propagation of feature annotation.</text>
</comment>
<keyword evidence="4" id="KW-0964">Secreted</keyword>
<evidence type="ECO:0000256" key="12">
    <source>
        <dbReference type="ARBA" id="ARBA00023157"/>
    </source>
</evidence>
<dbReference type="FunFam" id="2.60.40.10:FF:001037">
    <property type="entry name" value="Usherin"/>
    <property type="match status" value="1"/>
</dbReference>
<dbReference type="FunFam" id="2.60.40.10:FF:001416">
    <property type="entry name" value="Usherin"/>
    <property type="match status" value="1"/>
</dbReference>
<dbReference type="FunFam" id="2.10.25.10:FF:000412">
    <property type="entry name" value="Usherin"/>
    <property type="match status" value="1"/>
</dbReference>
<feature type="domain" description="Fibronectin type-III" evidence="27">
    <location>
        <begin position="3854"/>
        <end position="3951"/>
    </location>
</feature>
<feature type="disulfide bond" evidence="22">
    <location>
        <begin position="818"/>
        <end position="827"/>
    </location>
</feature>
<keyword evidence="14" id="KW-0966">Cell projection</keyword>
<dbReference type="SMART" id="SM00180">
    <property type="entry name" value="EGF_Lam"/>
    <property type="match status" value="10"/>
</dbReference>
<dbReference type="InterPro" id="IPR036116">
    <property type="entry name" value="FN3_sf"/>
</dbReference>
<dbReference type="FunFam" id="2.60.40.10:FF:000915">
    <property type="entry name" value="Usherin"/>
    <property type="match status" value="1"/>
</dbReference>
<evidence type="ECO:0000256" key="14">
    <source>
        <dbReference type="ARBA" id="ARBA00023273"/>
    </source>
</evidence>
<feature type="domain" description="Fibronectin type-III" evidence="27">
    <location>
        <begin position="1149"/>
        <end position="1245"/>
    </location>
</feature>
<dbReference type="PROSITE" id="PS50025">
    <property type="entry name" value="LAM_G_DOMAIN"/>
    <property type="match status" value="2"/>
</dbReference>
<dbReference type="FunFam" id="2.60.40.10:FF:001379">
    <property type="entry name" value="Usherin"/>
    <property type="match status" value="1"/>
</dbReference>
<evidence type="ECO:0000256" key="23">
    <source>
        <dbReference type="SAM" id="MobiDB-lite"/>
    </source>
</evidence>
<dbReference type="PANTHER" id="PTHR46957:SF7">
    <property type="entry name" value="USHERIN"/>
    <property type="match status" value="1"/>
</dbReference>
<dbReference type="FunFam" id="2.60.120.200:FF:000111">
    <property type="entry name" value="Usherin"/>
    <property type="match status" value="1"/>
</dbReference>
<dbReference type="InterPro" id="IPR050713">
    <property type="entry name" value="RTP_Phos/Ushers"/>
</dbReference>
<dbReference type="CDD" id="cd00110">
    <property type="entry name" value="LamG"/>
    <property type="match status" value="2"/>
</dbReference>
<proteinExistence type="predicted"/>
<evidence type="ECO:0000259" key="25">
    <source>
        <dbReference type="PROSITE" id="PS50025"/>
    </source>
</evidence>
<feature type="domain" description="Fibronectin type-III" evidence="27">
    <location>
        <begin position="2612"/>
        <end position="2711"/>
    </location>
</feature>
<dbReference type="PANTHER" id="PTHR46957">
    <property type="entry name" value="CYTOKINE RECEPTOR"/>
    <property type="match status" value="1"/>
</dbReference>
<dbReference type="Gene3D" id="2.60.40.10">
    <property type="entry name" value="Immunoglobulins"/>
    <property type="match status" value="32"/>
</dbReference>
<evidence type="ECO:0000256" key="20">
    <source>
        <dbReference type="ARBA" id="ARBA00080960"/>
    </source>
</evidence>
<dbReference type="PROSITE" id="PS50853">
    <property type="entry name" value="FN3"/>
    <property type="match status" value="29"/>
</dbReference>
<keyword evidence="16" id="KW-0844">Vision</keyword>
<feature type="domain" description="Fibronectin type-III" evidence="27">
    <location>
        <begin position="3668"/>
        <end position="3754"/>
    </location>
</feature>
<feature type="disulfide bond" evidence="22">
    <location>
        <begin position="748"/>
        <end position="760"/>
    </location>
</feature>
<organism evidence="29 30">
    <name type="scientific">Anas zonorhyncha</name>
    <name type="common">Eastern spot-billed duck</name>
    <dbReference type="NCBI Taxonomy" id="75864"/>
    <lineage>
        <taxon>Eukaryota</taxon>
        <taxon>Metazoa</taxon>
        <taxon>Chordata</taxon>
        <taxon>Craniata</taxon>
        <taxon>Vertebrata</taxon>
        <taxon>Euteleostomi</taxon>
        <taxon>Archelosauria</taxon>
        <taxon>Archosauria</taxon>
        <taxon>Dinosauria</taxon>
        <taxon>Saurischia</taxon>
        <taxon>Theropoda</taxon>
        <taxon>Coelurosauria</taxon>
        <taxon>Aves</taxon>
        <taxon>Neognathae</taxon>
        <taxon>Galloanserae</taxon>
        <taxon>Anseriformes</taxon>
        <taxon>Anatidae</taxon>
        <taxon>Anatinae</taxon>
        <taxon>Anas</taxon>
    </lineage>
</organism>
<feature type="domain" description="Fibronectin type-III" evidence="27">
    <location>
        <begin position="1059"/>
        <end position="1147"/>
    </location>
</feature>
<dbReference type="FunFam" id="2.60.40.10:FF:001173">
    <property type="entry name" value="Usherin"/>
    <property type="match status" value="1"/>
</dbReference>
<dbReference type="FunFam" id="2.60.120.200:FF:000126">
    <property type="entry name" value="usherin"/>
    <property type="match status" value="1"/>
</dbReference>
<keyword evidence="10 24" id="KW-1133">Transmembrane helix</keyword>
<feature type="domain" description="Fibronectin type-III" evidence="27">
    <location>
        <begin position="4143"/>
        <end position="4252"/>
    </location>
</feature>
<comment type="subcellular location">
    <subcellularLocation>
        <location evidence="17">Cell projection</location>
        <location evidence="17">Stereocilium membrane</location>
        <topology evidence="17">Single-pass type I membrane protein</topology>
    </subcellularLocation>
    <subcellularLocation>
        <location evidence="1">Photoreceptor inner segment</location>
    </subcellularLocation>
    <subcellularLocation>
        <location evidence="2">Secreted</location>
    </subcellularLocation>
</comment>
<evidence type="ECO:0000256" key="2">
    <source>
        <dbReference type="ARBA" id="ARBA00004613"/>
    </source>
</evidence>
<feature type="disulfide bond" evidence="22">
    <location>
        <begin position="1003"/>
        <end position="1015"/>
    </location>
</feature>
<dbReference type="FunFam" id="2.60.40.10:FF:001099">
    <property type="entry name" value="Usherin"/>
    <property type="match status" value="1"/>
</dbReference>
<dbReference type="FunFam" id="2.60.120.260:FF:000069">
    <property type="entry name" value="Usherin"/>
    <property type="match status" value="1"/>
</dbReference>
<dbReference type="FunFam" id="2.60.40.10:FF:001100">
    <property type="entry name" value="Usherin"/>
    <property type="match status" value="1"/>
</dbReference>
<dbReference type="FunFam" id="2.60.40.10:FF:001201">
    <property type="entry name" value="Usherin"/>
    <property type="match status" value="1"/>
</dbReference>
<dbReference type="FunFam" id="2.60.40.10:FF:001882">
    <property type="entry name" value="Usherin"/>
    <property type="match status" value="1"/>
</dbReference>
<dbReference type="FunFam" id="2.10.25.10:FF:000330">
    <property type="entry name" value="usherin"/>
    <property type="match status" value="1"/>
</dbReference>
<evidence type="ECO:0000313" key="29">
    <source>
        <dbReference type="Ensembl" id="ENSAZOP00000004464.1"/>
    </source>
</evidence>
<dbReference type="FunFam" id="2.60.40.10:FF:001030">
    <property type="entry name" value="Usherin"/>
    <property type="match status" value="1"/>
</dbReference>
<keyword evidence="6 24" id="KW-0812">Transmembrane</keyword>
<dbReference type="InterPro" id="IPR001791">
    <property type="entry name" value="Laminin_G"/>
</dbReference>
<dbReference type="FunFam" id="2.10.25.10:FF:000275">
    <property type="entry name" value="usherin"/>
    <property type="match status" value="1"/>
</dbReference>
<dbReference type="Gene3D" id="2.10.25.10">
    <property type="entry name" value="Laminin"/>
    <property type="match status" value="9"/>
</dbReference>
<feature type="domain" description="Laminin EGF-like" evidence="26">
    <location>
        <begin position="848"/>
        <end position="900"/>
    </location>
</feature>
<feature type="domain" description="Fibronectin type-III" evidence="27">
    <location>
        <begin position="4522"/>
        <end position="4621"/>
    </location>
</feature>
<dbReference type="InterPro" id="IPR013320">
    <property type="entry name" value="ConA-like_dom_sf"/>
</dbReference>
<feature type="domain" description="Fibronectin type-III" evidence="27">
    <location>
        <begin position="4623"/>
        <end position="4724"/>
    </location>
</feature>
<feature type="domain" description="Fibronectin type-III" evidence="27">
    <location>
        <begin position="4056"/>
        <end position="4141"/>
    </location>
</feature>
<dbReference type="FunFam" id="2.60.40.10:FF:000991">
    <property type="entry name" value="Usherin"/>
    <property type="match status" value="1"/>
</dbReference>
<feature type="domain" description="Laminin EGF-like" evidence="26">
    <location>
        <begin position="642"/>
        <end position="694"/>
    </location>
</feature>
<feature type="domain" description="Laminin EGF-like" evidence="26">
    <location>
        <begin position="796"/>
        <end position="847"/>
    </location>
</feature>
<dbReference type="SMART" id="SM00060">
    <property type="entry name" value="FN3"/>
    <property type="match status" value="33"/>
</dbReference>
<dbReference type="FunFam" id="2.10.25.10:FF:000224">
    <property type="entry name" value="Usherin"/>
    <property type="match status" value="1"/>
</dbReference>
<keyword evidence="8" id="KW-0677">Repeat</keyword>
<dbReference type="Gene3D" id="2.60.120.260">
    <property type="entry name" value="Galactose-binding domain-like"/>
    <property type="match status" value="1"/>
</dbReference>
<reference evidence="29" key="1">
    <citation type="submission" date="2025-08" db="UniProtKB">
        <authorList>
            <consortium name="Ensembl"/>
        </authorList>
    </citation>
    <scope>IDENTIFICATION</scope>
</reference>
<dbReference type="SUPFAM" id="SSF49265">
    <property type="entry name" value="Fibronectin type III"/>
    <property type="match status" value="19"/>
</dbReference>
<keyword evidence="30" id="KW-1185">Reference proteome</keyword>
<accession>A0A8B9U786</accession>
<feature type="compositionally biased region" description="Polar residues" evidence="23">
    <location>
        <begin position="5118"/>
        <end position="5129"/>
    </location>
</feature>
<dbReference type="SUPFAM" id="SSF49899">
    <property type="entry name" value="Concanavalin A-like lectins/glucanases"/>
    <property type="match status" value="3"/>
</dbReference>
<dbReference type="FunFam" id="2.60.40.10:FF:001276">
    <property type="entry name" value="Usherin"/>
    <property type="match status" value="1"/>
</dbReference>
<reference evidence="29" key="2">
    <citation type="submission" date="2025-09" db="UniProtKB">
        <authorList>
            <consortium name="Ensembl"/>
        </authorList>
    </citation>
    <scope>IDENTIFICATION</scope>
</reference>
<dbReference type="FunFam" id="2.60.120.200:FF:000125">
    <property type="entry name" value="Usherin"/>
    <property type="match status" value="1"/>
</dbReference>
<dbReference type="GO" id="GO:0060171">
    <property type="term" value="C:stereocilium membrane"/>
    <property type="evidence" value="ECO:0007669"/>
    <property type="project" value="UniProtKB-SubCell"/>
</dbReference>
<dbReference type="PRINTS" id="PR00011">
    <property type="entry name" value="EGFLAMININ"/>
</dbReference>
<feature type="transmembrane region" description="Helical" evidence="24">
    <location>
        <begin position="5032"/>
        <end position="5054"/>
    </location>
</feature>
<feature type="domain" description="Laminin EGF-like" evidence="26">
    <location>
        <begin position="748"/>
        <end position="795"/>
    </location>
</feature>
<dbReference type="FunFam" id="2.60.40.10:FF:001135">
    <property type="entry name" value="Usherin"/>
    <property type="match status" value="1"/>
</dbReference>
<feature type="domain" description="Fibronectin type-III" evidence="27">
    <location>
        <begin position="2426"/>
        <end position="2520"/>
    </location>
</feature>
<feature type="domain" description="Fibronectin type-III" evidence="27">
    <location>
        <begin position="3011"/>
        <end position="3100"/>
    </location>
</feature>
<feature type="domain" description="Laminin EGF-like" evidence="26">
    <location>
        <begin position="1003"/>
        <end position="1053"/>
    </location>
</feature>
<dbReference type="FunFam" id="2.60.40.10:FF:001161">
    <property type="entry name" value="Usherin"/>
    <property type="match status" value="1"/>
</dbReference>
<feature type="domain" description="Fibronectin type-III" evidence="27">
    <location>
        <begin position="4434"/>
        <end position="4518"/>
    </location>
</feature>
<evidence type="ECO:0000256" key="6">
    <source>
        <dbReference type="ARBA" id="ARBA00022692"/>
    </source>
</evidence>
<feature type="domain" description="Fibronectin type-III" evidence="27">
    <location>
        <begin position="4821"/>
        <end position="4921"/>
    </location>
</feature>
<evidence type="ECO:0000256" key="17">
    <source>
        <dbReference type="ARBA" id="ARBA00060418"/>
    </source>
</evidence>
<dbReference type="Gene3D" id="2.60.120.200">
    <property type="match status" value="3"/>
</dbReference>
<dbReference type="GO" id="GO:0048513">
    <property type="term" value="P:animal organ development"/>
    <property type="evidence" value="ECO:0007669"/>
    <property type="project" value="UniProtKB-ARBA"/>
</dbReference>
<dbReference type="FunFam" id="2.60.40.10:FF:001285">
    <property type="entry name" value="Usherin"/>
    <property type="match status" value="1"/>
</dbReference>
<keyword evidence="9" id="KW-1009">Hearing</keyword>
<dbReference type="Proteomes" id="UP000694549">
    <property type="component" value="Unplaced"/>
</dbReference>
<feature type="domain" description="Fibronectin type-III" evidence="27">
    <location>
        <begin position="2523"/>
        <end position="2611"/>
    </location>
</feature>
<dbReference type="FunFam" id="2.60.40.10:FF:001390">
    <property type="entry name" value="Usherin"/>
    <property type="match status" value="1"/>
</dbReference>
<dbReference type="FunFam" id="2.60.40.10:FF:001004">
    <property type="entry name" value="Usherin"/>
    <property type="match status" value="1"/>
</dbReference>
<dbReference type="InterPro" id="IPR006558">
    <property type="entry name" value="LamG-like"/>
</dbReference>
<evidence type="ECO:0000256" key="1">
    <source>
        <dbReference type="ARBA" id="ARBA00004437"/>
    </source>
</evidence>
<evidence type="ECO:0000256" key="13">
    <source>
        <dbReference type="ARBA" id="ARBA00023180"/>
    </source>
</evidence>
<feature type="domain" description="Fibronectin type-III" evidence="27">
    <location>
        <begin position="4346"/>
        <end position="4433"/>
    </location>
</feature>
<evidence type="ECO:0000259" key="26">
    <source>
        <dbReference type="PROSITE" id="PS50027"/>
    </source>
</evidence>
<dbReference type="InterPro" id="IPR008211">
    <property type="entry name" value="Laminin_N"/>
</dbReference>
<evidence type="ECO:0000256" key="4">
    <source>
        <dbReference type="ARBA" id="ARBA00022525"/>
    </source>
</evidence>
<feature type="domain" description="Fibronectin type-III" evidence="27">
    <location>
        <begin position="2812"/>
        <end position="2912"/>
    </location>
</feature>
<evidence type="ECO:0000256" key="16">
    <source>
        <dbReference type="ARBA" id="ARBA00023305"/>
    </source>
</evidence>
<keyword evidence="15 22" id="KW-0424">Laminin EGF-like domain</keyword>
<feature type="domain" description="Laminin N-terminal" evidence="28">
    <location>
        <begin position="272"/>
        <end position="518"/>
    </location>
</feature>
<evidence type="ECO:0000256" key="19">
    <source>
        <dbReference type="ARBA" id="ARBA00072076"/>
    </source>
</evidence>
<evidence type="ECO:0000313" key="30">
    <source>
        <dbReference type="Proteomes" id="UP000694549"/>
    </source>
</evidence>
<feature type="domain" description="Fibronectin type-III" evidence="27">
    <location>
        <begin position="3573"/>
        <end position="3666"/>
    </location>
</feature>
<dbReference type="SMART" id="SM00560">
    <property type="entry name" value="LamGL"/>
    <property type="match status" value="1"/>
</dbReference>
<feature type="region of interest" description="Disordered" evidence="23">
    <location>
        <begin position="5066"/>
        <end position="5129"/>
    </location>
</feature>
<dbReference type="FunFam" id="2.60.40.10:FF:001168">
    <property type="entry name" value="Usherin"/>
    <property type="match status" value="1"/>
</dbReference>
<protein>
    <recommendedName>
        <fullName evidence="19">Usherin</fullName>
    </recommendedName>
    <alternativeName>
        <fullName evidence="20">Usher syndrome type IIa protein homolog</fullName>
    </alternativeName>
    <alternativeName>
        <fullName evidence="21">Usher syndrome type-2A protein homolog</fullName>
    </alternativeName>
</protein>
<dbReference type="GO" id="GO:0005604">
    <property type="term" value="C:basement membrane"/>
    <property type="evidence" value="ECO:0007669"/>
    <property type="project" value="UniProtKB-ARBA"/>
</dbReference>
<feature type="domain" description="Fibronectin type-III" evidence="27">
    <location>
        <begin position="4253"/>
        <end position="4345"/>
    </location>
</feature>
<dbReference type="InterPro" id="IPR002049">
    <property type="entry name" value="LE_dom"/>
</dbReference>
<feature type="domain" description="Fibronectin type-III" evidence="27">
    <location>
        <begin position="1246"/>
        <end position="1359"/>
    </location>
</feature>
<feature type="disulfide bond" evidence="22">
    <location>
        <begin position="871"/>
        <end position="880"/>
    </location>
</feature>
<evidence type="ECO:0000256" key="5">
    <source>
        <dbReference type="ARBA" id="ARBA00022606"/>
    </source>
</evidence>
<feature type="domain" description="Fibronectin type-III" evidence="27">
    <location>
        <begin position="3955"/>
        <end position="4055"/>
    </location>
</feature>
<evidence type="ECO:0000256" key="8">
    <source>
        <dbReference type="ARBA" id="ARBA00022737"/>
    </source>
</evidence>
<dbReference type="FunFam" id="2.60.40.10:FF:001052">
    <property type="entry name" value="Usherin"/>
    <property type="match status" value="1"/>
</dbReference>
<feature type="domain" description="Fibronectin type-III" evidence="27">
    <location>
        <begin position="2233"/>
        <end position="2319"/>
    </location>
</feature>
<dbReference type="FunFam" id="2.60.40.10:FF:001716">
    <property type="entry name" value="Usherin"/>
    <property type="match status" value="1"/>
</dbReference>
<dbReference type="Pfam" id="PF00041">
    <property type="entry name" value="fn3"/>
    <property type="match status" value="18"/>
</dbReference>
<feature type="disulfide bond" evidence="22">
    <location>
        <begin position="750"/>
        <end position="767"/>
    </location>
</feature>
<evidence type="ECO:0000256" key="22">
    <source>
        <dbReference type="PROSITE-ProRule" id="PRU00460"/>
    </source>
</evidence>
<evidence type="ECO:0000259" key="28">
    <source>
        <dbReference type="PROSITE" id="PS51117"/>
    </source>
</evidence>
<evidence type="ECO:0000256" key="24">
    <source>
        <dbReference type="SAM" id="Phobius"/>
    </source>
</evidence>
<dbReference type="Ensembl" id="ENSAZOT00000004751.1">
    <property type="protein sequence ID" value="ENSAZOP00000004464.1"/>
    <property type="gene ID" value="ENSAZOG00000002825.1"/>
</dbReference>
<dbReference type="InterPro" id="IPR003961">
    <property type="entry name" value="FN3_dom"/>
</dbReference>
<evidence type="ECO:0000256" key="7">
    <source>
        <dbReference type="ARBA" id="ARBA00022729"/>
    </source>
</evidence>
<keyword evidence="3" id="KW-1003">Cell membrane</keyword>
<dbReference type="FunFam" id="2.60.40.10:FF:001176">
    <property type="entry name" value="Usherin"/>
    <property type="match status" value="1"/>
</dbReference>
<dbReference type="Pfam" id="PF00053">
    <property type="entry name" value="EGF_laminin"/>
    <property type="match status" value="10"/>
</dbReference>
<dbReference type="GO" id="GO:0045494">
    <property type="term" value="P:photoreceptor cell maintenance"/>
    <property type="evidence" value="ECO:0007669"/>
    <property type="project" value="UniProtKB-ARBA"/>
</dbReference>
<feature type="disulfide bond" evidence="22">
    <location>
        <begin position="1005"/>
        <end position="1022"/>
    </location>
</feature>
<keyword evidence="12 22" id="KW-1015">Disulfide bond</keyword>
<dbReference type="SUPFAM" id="SSF57196">
    <property type="entry name" value="EGF/Laminin"/>
    <property type="match status" value="9"/>
</dbReference>
<feature type="domain" description="Fibronectin type-III" evidence="27">
    <location>
        <begin position="2131"/>
        <end position="2232"/>
    </location>
</feature>
<dbReference type="PROSITE" id="PS01248">
    <property type="entry name" value="EGF_LAM_1"/>
    <property type="match status" value="2"/>
</dbReference>
<dbReference type="FunFam" id="2.60.40.10:FF:000819">
    <property type="entry name" value="Usherin"/>
    <property type="match status" value="1"/>
</dbReference>
<feature type="disulfide bond" evidence="22">
    <location>
        <begin position="923"/>
        <end position="932"/>
    </location>
</feature>
<evidence type="ECO:0000256" key="9">
    <source>
        <dbReference type="ARBA" id="ARBA00022740"/>
    </source>
</evidence>
<feature type="compositionally biased region" description="Polar residues" evidence="23">
    <location>
        <begin position="5075"/>
        <end position="5087"/>
    </location>
</feature>
<dbReference type="Pfam" id="PF00055">
    <property type="entry name" value="Laminin_N"/>
    <property type="match status" value="1"/>
</dbReference>
<dbReference type="FunFam" id="2.60.40.10:FF:001211">
    <property type="entry name" value="Usherin"/>
    <property type="match status" value="1"/>
</dbReference>
<dbReference type="Pfam" id="PF02210">
    <property type="entry name" value="Laminin_G_2"/>
    <property type="match status" value="2"/>
</dbReference>
<dbReference type="PROSITE" id="PS51117">
    <property type="entry name" value="LAMININ_NTER"/>
    <property type="match status" value="1"/>
</dbReference>
<feature type="domain" description="Fibronectin type-III" evidence="27">
    <location>
        <begin position="2715"/>
        <end position="2808"/>
    </location>
</feature>
<evidence type="ECO:0000256" key="11">
    <source>
        <dbReference type="ARBA" id="ARBA00023136"/>
    </source>
</evidence>
<evidence type="ECO:0000256" key="21">
    <source>
        <dbReference type="ARBA" id="ARBA00082367"/>
    </source>
</evidence>
<feature type="disulfide bond" evidence="22">
    <location>
        <begin position="952"/>
        <end position="964"/>
    </location>
</feature>
<dbReference type="Pfam" id="PF13385">
    <property type="entry name" value="Laminin_G_3"/>
    <property type="match status" value="1"/>
</dbReference>
<feature type="domain" description="Fibronectin type-III" evidence="27">
    <location>
        <begin position="4725"/>
        <end position="4818"/>
    </location>
</feature>
<evidence type="ECO:0000256" key="15">
    <source>
        <dbReference type="ARBA" id="ARBA00023292"/>
    </source>
</evidence>
<dbReference type="InterPro" id="IPR013783">
    <property type="entry name" value="Ig-like_fold"/>
</dbReference>
<dbReference type="GO" id="GO:0048731">
    <property type="term" value="P:system development"/>
    <property type="evidence" value="ECO:0007669"/>
    <property type="project" value="UniProtKB-ARBA"/>
</dbReference>
<feature type="domain" description="Fibronectin type-III" evidence="27">
    <location>
        <begin position="2044"/>
        <end position="2130"/>
    </location>
</feature>
<evidence type="ECO:0000256" key="18">
    <source>
        <dbReference type="ARBA" id="ARBA00065195"/>
    </source>
</evidence>
<dbReference type="CDD" id="cd00063">
    <property type="entry name" value="FN3"/>
    <property type="match status" value="32"/>
</dbReference>
<feature type="disulfide bond" evidence="22">
    <location>
        <begin position="1024"/>
        <end position="1033"/>
    </location>
</feature>
<dbReference type="FunFam" id="2.60.40.10:FF:002683">
    <property type="entry name" value="Predicted protein"/>
    <property type="match status" value="1"/>
</dbReference>
<keyword evidence="5" id="KW-0716">Sensory transduction</keyword>
<feature type="disulfide bond" evidence="22">
    <location>
        <begin position="769"/>
        <end position="778"/>
    </location>
</feature>
<dbReference type="SMART" id="SM00282">
    <property type="entry name" value="LamG"/>
    <property type="match status" value="2"/>
</dbReference>
<feature type="disulfide bond" evidence="22">
    <location>
        <begin position="954"/>
        <end position="971"/>
    </location>
</feature>
<dbReference type="FunFam" id="2.60.40.10:FF:001227">
    <property type="entry name" value="Usherin"/>
    <property type="match status" value="1"/>
</dbReference>
<dbReference type="PROSITE" id="PS50027">
    <property type="entry name" value="EGF_LAM_2"/>
    <property type="match status" value="8"/>
</dbReference>
<feature type="disulfide bond" evidence="22">
    <location>
        <begin position="986"/>
        <end position="1000"/>
    </location>
</feature>
<feature type="domain" description="Fibronectin type-III" evidence="27">
    <location>
        <begin position="1948"/>
        <end position="2043"/>
    </location>
</feature>
<feature type="disulfide bond" evidence="22">
    <location>
        <begin position="665"/>
        <end position="674"/>
    </location>
</feature>
<feature type="domain" description="Laminin G" evidence="25">
    <location>
        <begin position="1705"/>
        <end position="1882"/>
    </location>
</feature>
<comment type="subunit">
    <text evidence="18">Interacts with collagen IV and fibronectin via its laminin EGF-like domains. Interaction with collagen may be required for stable integration into the basement membrane. Interacts with NINL. Interacts with USH1C. Component of USH2 complex, composed of ADGRV1, PDZD7, USH2A and WHRN. Interacts with ADGRV1/MASS1 (via N-terminal PDZ domain). Interacts (via the cytoplasmic region) with WHRN. Interacts (via the cytoplasmic region) with PDZD7. Interacts (via the cytoplasmic region) with VEZT and MYO7A (via MyTH4-FERM domains); the interaction associates VEZT with the USH2 complex at the stereocilia base.</text>
</comment>
<feature type="domain" description="Laminin EGF-like" evidence="26">
    <location>
        <begin position="952"/>
        <end position="1002"/>
    </location>
</feature>
<feature type="domain" description="Fibronectin type-III" evidence="27">
    <location>
        <begin position="2916"/>
        <end position="3007"/>
    </location>
</feature>
<dbReference type="FunFam" id="2.10.25.10:FF:000313">
    <property type="entry name" value="Usherin"/>
    <property type="match status" value="1"/>
</dbReference>
<feature type="domain" description="Fibronectin type-III" evidence="27">
    <location>
        <begin position="1364"/>
        <end position="1464"/>
    </location>
</feature>
<evidence type="ECO:0000259" key="27">
    <source>
        <dbReference type="PROSITE" id="PS50853"/>
    </source>
</evidence>
<dbReference type="FunFam" id="2.10.25.10:FF:000094">
    <property type="entry name" value="Laminin subunit alpha-2"/>
    <property type="match status" value="1"/>
</dbReference>